<dbReference type="AlphaFoldDB" id="A0A0B4RZZ1"/>
<name>A0A0B4RZZ1_9FIRM</name>
<dbReference type="Gene3D" id="3.40.50.300">
    <property type="entry name" value="P-loop containing nucleotide triphosphate hydrolases"/>
    <property type="match status" value="1"/>
</dbReference>
<comment type="subcellular location">
    <subcellularLocation>
        <location evidence="1">Cytoplasm</location>
    </subcellularLocation>
</comment>
<keyword evidence="9" id="KW-0460">Magnesium</keyword>
<evidence type="ECO:0000256" key="5">
    <source>
        <dbReference type="ARBA" id="ARBA00022694"/>
    </source>
</evidence>
<evidence type="ECO:0000313" key="13">
    <source>
        <dbReference type="Proteomes" id="UP000031386"/>
    </source>
</evidence>
<evidence type="ECO:0000256" key="3">
    <source>
        <dbReference type="ARBA" id="ARBA00019010"/>
    </source>
</evidence>
<evidence type="ECO:0000256" key="9">
    <source>
        <dbReference type="ARBA" id="ARBA00022842"/>
    </source>
</evidence>
<dbReference type="GO" id="GO:0046872">
    <property type="term" value="F:metal ion binding"/>
    <property type="evidence" value="ECO:0007669"/>
    <property type="project" value="UniProtKB-KW"/>
</dbReference>
<dbReference type="Proteomes" id="UP000758611">
    <property type="component" value="Unassembled WGS sequence"/>
</dbReference>
<reference evidence="12" key="2">
    <citation type="submission" date="2020-04" db="EMBL/GenBank/DDBJ databases">
        <title>Deep metagenomics examines the oral microbiome during advanced dental caries in children, revealing novel taxa and co-occurrences with host molecules.</title>
        <authorList>
            <person name="Baker J.L."/>
            <person name="Morton J.T."/>
            <person name="Dinis M."/>
            <person name="Alvarez R."/>
            <person name="Tran N.C."/>
            <person name="Knight R."/>
            <person name="Edlund A."/>
        </authorList>
    </citation>
    <scope>NUCLEOTIDE SEQUENCE</scope>
    <source>
        <strain evidence="12">JCVI_23_bin.11</strain>
    </source>
</reference>
<keyword evidence="8" id="KW-0067">ATP-binding</keyword>
<reference evidence="11 13" key="1">
    <citation type="submission" date="2014-10" db="EMBL/GenBank/DDBJ databases">
        <title>Complete genome sequence of Parvimonas micra KCOM 1535 (= ChDC B708).</title>
        <authorList>
            <person name="Kook J.-K."/>
            <person name="Park S.-N."/>
            <person name="Lim Y.K."/>
            <person name="Roh H."/>
        </authorList>
    </citation>
    <scope>NUCLEOTIDE SEQUENCE [LARGE SCALE GENOMIC DNA]</scope>
    <source>
        <strain evidence="11">KCOM 1535</strain>
        <strain evidence="13">KCOM 1535 / ChDC B708</strain>
    </source>
</reference>
<dbReference type="PANTHER" id="PTHR33540">
    <property type="entry name" value="TRNA THREONYLCARBAMOYLADENOSINE BIOSYNTHESIS PROTEIN TSAE"/>
    <property type="match status" value="1"/>
</dbReference>
<evidence type="ECO:0000256" key="7">
    <source>
        <dbReference type="ARBA" id="ARBA00022741"/>
    </source>
</evidence>
<evidence type="ECO:0000313" key="11">
    <source>
        <dbReference type="EMBL" id="AIZ36083.1"/>
    </source>
</evidence>
<dbReference type="GO" id="GO:0002949">
    <property type="term" value="P:tRNA threonylcarbamoyladenosine modification"/>
    <property type="evidence" value="ECO:0007669"/>
    <property type="project" value="InterPro"/>
</dbReference>
<dbReference type="InterPro" id="IPR027417">
    <property type="entry name" value="P-loop_NTPase"/>
</dbReference>
<evidence type="ECO:0000256" key="2">
    <source>
        <dbReference type="ARBA" id="ARBA00007599"/>
    </source>
</evidence>
<evidence type="ECO:0000256" key="8">
    <source>
        <dbReference type="ARBA" id="ARBA00022840"/>
    </source>
</evidence>
<keyword evidence="11" id="KW-0378">Hydrolase</keyword>
<evidence type="ECO:0000256" key="1">
    <source>
        <dbReference type="ARBA" id="ARBA00004496"/>
    </source>
</evidence>
<dbReference type="InterPro" id="IPR003442">
    <property type="entry name" value="T6A_TsaE"/>
</dbReference>
<dbReference type="GO" id="GO:0005524">
    <property type="term" value="F:ATP binding"/>
    <property type="evidence" value="ECO:0007669"/>
    <property type="project" value="UniProtKB-KW"/>
</dbReference>
<dbReference type="SUPFAM" id="SSF52540">
    <property type="entry name" value="P-loop containing nucleoside triphosphate hydrolases"/>
    <property type="match status" value="1"/>
</dbReference>
<dbReference type="GO" id="GO:0005737">
    <property type="term" value="C:cytoplasm"/>
    <property type="evidence" value="ECO:0007669"/>
    <property type="project" value="UniProtKB-SubCell"/>
</dbReference>
<dbReference type="NCBIfam" id="TIGR00150">
    <property type="entry name" value="T6A_YjeE"/>
    <property type="match status" value="1"/>
</dbReference>
<dbReference type="EMBL" id="JABZRE010000008">
    <property type="protein sequence ID" value="MBF1306846.1"/>
    <property type="molecule type" value="Genomic_DNA"/>
</dbReference>
<proteinExistence type="inferred from homology"/>
<evidence type="ECO:0000256" key="4">
    <source>
        <dbReference type="ARBA" id="ARBA00022490"/>
    </source>
</evidence>
<dbReference type="EMBL" id="CP009761">
    <property type="protein sequence ID" value="AIZ36083.1"/>
    <property type="molecule type" value="Genomic_DNA"/>
</dbReference>
<evidence type="ECO:0000256" key="10">
    <source>
        <dbReference type="ARBA" id="ARBA00032441"/>
    </source>
</evidence>
<dbReference type="Proteomes" id="UP000031386">
    <property type="component" value="Chromosome"/>
</dbReference>
<gene>
    <name evidence="12" type="primary">tsaE</name>
    <name evidence="12" type="ORF">HXM94_03510</name>
    <name evidence="11" type="ORF">NW74_01240</name>
</gene>
<dbReference type="GO" id="GO:0016787">
    <property type="term" value="F:hydrolase activity"/>
    <property type="evidence" value="ECO:0007669"/>
    <property type="project" value="UniProtKB-KW"/>
</dbReference>
<evidence type="ECO:0000256" key="6">
    <source>
        <dbReference type="ARBA" id="ARBA00022723"/>
    </source>
</evidence>
<keyword evidence="5" id="KW-0819">tRNA processing</keyword>
<sequence length="150" mass="17265">MLEIILNSLDECNNFSKRFSKTLKNGDVISLVGDLGAGKTTFTKFLGKNLGIGEDITSPTFNLVNLYSGKFEFNHMDLYRIDSPEELYQIDYENYFYPDGITVIEWAENADYLLPKNLIELEILKISENSRKIVIKGNNKRELEIIEELQ</sequence>
<dbReference type="PANTHER" id="PTHR33540:SF2">
    <property type="entry name" value="TRNA THREONYLCARBAMOYLADENOSINE BIOSYNTHESIS PROTEIN TSAE"/>
    <property type="match status" value="1"/>
</dbReference>
<keyword evidence="6" id="KW-0479">Metal-binding</keyword>
<keyword evidence="4" id="KW-0963">Cytoplasm</keyword>
<comment type="similarity">
    <text evidence="2">Belongs to the TsaE family.</text>
</comment>
<organism evidence="11 13">
    <name type="scientific">Parvimonas micra</name>
    <dbReference type="NCBI Taxonomy" id="33033"/>
    <lineage>
        <taxon>Bacteria</taxon>
        <taxon>Bacillati</taxon>
        <taxon>Bacillota</taxon>
        <taxon>Tissierellia</taxon>
        <taxon>Tissierellales</taxon>
        <taxon>Peptoniphilaceae</taxon>
        <taxon>Parvimonas</taxon>
    </lineage>
</organism>
<keyword evidence="13" id="KW-1185">Reference proteome</keyword>
<dbReference type="OrthoDB" id="9815896at2"/>
<dbReference type="KEGG" id="pmic:NW74_01240"/>
<dbReference type="RefSeq" id="WP_041953467.1">
    <property type="nucleotide sequence ID" value="NZ_CP009761.1"/>
</dbReference>
<dbReference type="Pfam" id="PF02367">
    <property type="entry name" value="TsaE"/>
    <property type="match status" value="1"/>
</dbReference>
<dbReference type="STRING" id="33033.NW74_01240"/>
<accession>A0A0B4RZZ1</accession>
<keyword evidence="7" id="KW-0547">Nucleotide-binding</keyword>
<protein>
    <recommendedName>
        <fullName evidence="3">tRNA threonylcarbamoyladenosine biosynthesis protein TsaE</fullName>
    </recommendedName>
    <alternativeName>
        <fullName evidence="10">t(6)A37 threonylcarbamoyladenosine biosynthesis protein TsaE</fullName>
    </alternativeName>
</protein>
<evidence type="ECO:0000313" key="12">
    <source>
        <dbReference type="EMBL" id="MBF1306846.1"/>
    </source>
</evidence>